<dbReference type="OrthoDB" id="243313at2759"/>
<evidence type="ECO:0000313" key="11">
    <source>
        <dbReference type="EMBL" id="KNC76545.1"/>
    </source>
</evidence>
<feature type="compositionally biased region" description="Basic and acidic residues" evidence="10">
    <location>
        <begin position="228"/>
        <end position="252"/>
    </location>
</feature>
<keyword evidence="2 9" id="KW-0963">Cytoplasm</keyword>
<evidence type="ECO:0000256" key="9">
    <source>
        <dbReference type="RuleBase" id="RU365059"/>
    </source>
</evidence>
<evidence type="ECO:0000256" key="6">
    <source>
        <dbReference type="ARBA" id="ARBA00023134"/>
    </source>
</evidence>
<evidence type="ECO:0000256" key="3">
    <source>
        <dbReference type="ARBA" id="ARBA00022741"/>
    </source>
</evidence>
<dbReference type="PANTHER" id="PTHR21231:SF8">
    <property type="entry name" value="GPN-LOOP GTPASE 1"/>
    <property type="match status" value="1"/>
</dbReference>
<dbReference type="STRING" id="667725.A0A0L0FIG3"/>
<organism evidence="11 12">
    <name type="scientific">Sphaeroforma arctica JP610</name>
    <dbReference type="NCBI Taxonomy" id="667725"/>
    <lineage>
        <taxon>Eukaryota</taxon>
        <taxon>Ichthyosporea</taxon>
        <taxon>Ichthyophonida</taxon>
        <taxon>Sphaeroforma</taxon>
    </lineage>
</organism>
<keyword evidence="4 9" id="KW-0378">Hydrolase</keyword>
<dbReference type="Pfam" id="PF03029">
    <property type="entry name" value="ATP_bind_1"/>
    <property type="match status" value="1"/>
</dbReference>
<sequence>MPYVINLDPAVKNLGYAPNIDIRDTINYKEVMKQYQLGPNGGILTSLNLFATRFEKVLEIIDKRATQVDYTFVDTPGQIEIFTWSASGAVITESLASTFPTVVVYVIDTPRCVSPITFVSNMLYACSIMYKTRLPMVIALNKADVVDTEFVEEWMTDFDALQDALAQDDSYMSSLSRSMGMVLEEFYNHMQSASVSAVTGQGIEEFFTAVDAAVEEYDTIYKPELERIKKEREGKQQQERDEQMERIQRDMGKNGQTLEAMAMAKREEEGSEESGSDDDEQREVDAFDRFITTQK</sequence>
<keyword evidence="3 9" id="KW-0547">Nucleotide-binding</keyword>
<comment type="function">
    <text evidence="8 9">Small GTPase required for proper nuclear import of RNA polymerase II (RNAPII). May act at an RNAP assembly step prior to nuclear import.</text>
</comment>
<accession>A0A0L0FIG3</accession>
<dbReference type="GO" id="GO:0003924">
    <property type="term" value="F:GTPase activity"/>
    <property type="evidence" value="ECO:0007669"/>
    <property type="project" value="InterPro"/>
</dbReference>
<dbReference type="InterPro" id="IPR004130">
    <property type="entry name" value="Gpn"/>
</dbReference>
<dbReference type="GO" id="GO:0005737">
    <property type="term" value="C:cytoplasm"/>
    <property type="evidence" value="ECO:0007669"/>
    <property type="project" value="UniProtKB-SubCell"/>
</dbReference>
<evidence type="ECO:0000256" key="4">
    <source>
        <dbReference type="ARBA" id="ARBA00022801"/>
    </source>
</evidence>
<evidence type="ECO:0000256" key="7">
    <source>
        <dbReference type="ARBA" id="ARBA00023242"/>
    </source>
</evidence>
<keyword evidence="7" id="KW-0539">Nucleus</keyword>
<dbReference type="Proteomes" id="UP000054560">
    <property type="component" value="Unassembled WGS sequence"/>
</dbReference>
<dbReference type="FunFam" id="3.40.50.300:FF:000888">
    <property type="entry name" value="GPN-loop GTPase 1"/>
    <property type="match status" value="1"/>
</dbReference>
<evidence type="ECO:0000313" key="12">
    <source>
        <dbReference type="Proteomes" id="UP000054560"/>
    </source>
</evidence>
<dbReference type="GO" id="GO:0005525">
    <property type="term" value="F:GTP binding"/>
    <property type="evidence" value="ECO:0007669"/>
    <property type="project" value="UniProtKB-KW"/>
</dbReference>
<keyword evidence="12" id="KW-1185">Reference proteome</keyword>
<dbReference type="EMBL" id="KQ243055">
    <property type="protein sequence ID" value="KNC76545.1"/>
    <property type="molecule type" value="Genomic_DNA"/>
</dbReference>
<protein>
    <recommendedName>
        <fullName evidence="9">GPN-loop GTPase</fullName>
        <ecNumber evidence="9">3.6.5.-</ecNumber>
    </recommendedName>
</protein>
<dbReference type="SUPFAM" id="SSF52540">
    <property type="entry name" value="P-loop containing nucleoside triphosphate hydrolases"/>
    <property type="match status" value="1"/>
</dbReference>
<dbReference type="RefSeq" id="XP_014150447.1">
    <property type="nucleotide sequence ID" value="XM_014294972.1"/>
</dbReference>
<dbReference type="eggNOG" id="KOG1532">
    <property type="taxonomic scope" value="Eukaryota"/>
</dbReference>
<proteinExistence type="inferred from homology"/>
<dbReference type="EC" id="3.6.5.-" evidence="9"/>
<evidence type="ECO:0000256" key="5">
    <source>
        <dbReference type="ARBA" id="ARBA00023054"/>
    </source>
</evidence>
<comment type="subunit">
    <text evidence="9">Binds to RNA polymerase II.</text>
</comment>
<dbReference type="AlphaFoldDB" id="A0A0L0FIG3"/>
<dbReference type="CDD" id="cd17870">
    <property type="entry name" value="GPN1"/>
    <property type="match status" value="1"/>
</dbReference>
<comment type="subcellular location">
    <subcellularLocation>
        <location evidence="9">Cytoplasm</location>
    </subcellularLocation>
    <subcellularLocation>
        <location evidence="9">Nucleus</location>
    </subcellularLocation>
</comment>
<keyword evidence="5" id="KW-0175">Coiled coil</keyword>
<dbReference type="InterPro" id="IPR030230">
    <property type="entry name" value="Gpn1/Npa3/XAB1"/>
</dbReference>
<feature type="compositionally biased region" description="Acidic residues" evidence="10">
    <location>
        <begin position="269"/>
        <end position="282"/>
    </location>
</feature>
<dbReference type="GeneID" id="25911462"/>
<name>A0A0L0FIG3_9EUKA</name>
<gene>
    <name evidence="11" type="ORF">SARC_10958</name>
</gene>
<dbReference type="InterPro" id="IPR027417">
    <property type="entry name" value="P-loop_NTPase"/>
</dbReference>
<dbReference type="PANTHER" id="PTHR21231">
    <property type="entry name" value="XPA-BINDING PROTEIN 1-RELATED"/>
    <property type="match status" value="1"/>
</dbReference>
<evidence type="ECO:0000256" key="10">
    <source>
        <dbReference type="SAM" id="MobiDB-lite"/>
    </source>
</evidence>
<comment type="similarity">
    <text evidence="1 9">Belongs to the GPN-loop GTPase family.</text>
</comment>
<reference evidence="11 12" key="1">
    <citation type="submission" date="2011-02" db="EMBL/GenBank/DDBJ databases">
        <title>The Genome Sequence of Sphaeroforma arctica JP610.</title>
        <authorList>
            <consortium name="The Broad Institute Genome Sequencing Platform"/>
            <person name="Russ C."/>
            <person name="Cuomo C."/>
            <person name="Young S.K."/>
            <person name="Zeng Q."/>
            <person name="Gargeya S."/>
            <person name="Alvarado L."/>
            <person name="Berlin A."/>
            <person name="Chapman S.B."/>
            <person name="Chen Z."/>
            <person name="Freedman E."/>
            <person name="Gellesch M."/>
            <person name="Goldberg J."/>
            <person name="Griggs A."/>
            <person name="Gujja S."/>
            <person name="Heilman E."/>
            <person name="Heiman D."/>
            <person name="Howarth C."/>
            <person name="Mehta T."/>
            <person name="Neiman D."/>
            <person name="Pearson M."/>
            <person name="Roberts A."/>
            <person name="Saif S."/>
            <person name="Shea T."/>
            <person name="Shenoy N."/>
            <person name="Sisk P."/>
            <person name="Stolte C."/>
            <person name="Sykes S."/>
            <person name="White J."/>
            <person name="Yandava C."/>
            <person name="Burger G."/>
            <person name="Gray M.W."/>
            <person name="Holland P.W.H."/>
            <person name="King N."/>
            <person name="Lang F.B.F."/>
            <person name="Roger A.J."/>
            <person name="Ruiz-Trillo I."/>
            <person name="Haas B."/>
            <person name="Nusbaum C."/>
            <person name="Birren B."/>
        </authorList>
    </citation>
    <scope>NUCLEOTIDE SEQUENCE [LARGE SCALE GENOMIC DNA]</scope>
    <source>
        <strain evidence="11 12">JP610</strain>
    </source>
</reference>
<evidence type="ECO:0000256" key="2">
    <source>
        <dbReference type="ARBA" id="ARBA00022490"/>
    </source>
</evidence>
<keyword evidence="6 9" id="KW-0342">GTP-binding</keyword>
<evidence type="ECO:0000256" key="8">
    <source>
        <dbReference type="ARBA" id="ARBA00055682"/>
    </source>
</evidence>
<dbReference type="Gene3D" id="3.40.50.300">
    <property type="entry name" value="P-loop containing nucleotide triphosphate hydrolases"/>
    <property type="match status" value="1"/>
</dbReference>
<feature type="region of interest" description="Disordered" evidence="10">
    <location>
        <begin position="228"/>
        <end position="295"/>
    </location>
</feature>
<evidence type="ECO:0000256" key="1">
    <source>
        <dbReference type="ARBA" id="ARBA00005290"/>
    </source>
</evidence>
<dbReference type="GO" id="GO:0005634">
    <property type="term" value="C:nucleus"/>
    <property type="evidence" value="ECO:0007669"/>
    <property type="project" value="UniProtKB-SubCell"/>
</dbReference>